<evidence type="ECO:0000256" key="1">
    <source>
        <dbReference type="SAM" id="MobiDB-lite"/>
    </source>
</evidence>
<evidence type="ECO:0000313" key="3">
    <source>
        <dbReference type="Proteomes" id="UP000606172"/>
    </source>
</evidence>
<accession>A0A919RJA4</accession>
<reference evidence="2" key="1">
    <citation type="submission" date="2021-01" db="EMBL/GenBank/DDBJ databases">
        <title>Whole genome shotgun sequence of Sinosporangium siamense NBRC 109515.</title>
        <authorList>
            <person name="Komaki H."/>
            <person name="Tamura T."/>
        </authorList>
    </citation>
    <scope>NUCLEOTIDE SEQUENCE</scope>
    <source>
        <strain evidence="2">NBRC 109515</strain>
    </source>
</reference>
<dbReference type="EMBL" id="BOOW01000029">
    <property type="protein sequence ID" value="GII94302.1"/>
    <property type="molecule type" value="Genomic_DNA"/>
</dbReference>
<organism evidence="2 3">
    <name type="scientific">Sinosporangium siamense</name>
    <dbReference type="NCBI Taxonomy" id="1367973"/>
    <lineage>
        <taxon>Bacteria</taxon>
        <taxon>Bacillati</taxon>
        <taxon>Actinomycetota</taxon>
        <taxon>Actinomycetes</taxon>
        <taxon>Streptosporangiales</taxon>
        <taxon>Streptosporangiaceae</taxon>
        <taxon>Sinosporangium</taxon>
    </lineage>
</organism>
<gene>
    <name evidence="2" type="ORF">Ssi02_45330</name>
</gene>
<dbReference type="RefSeq" id="WP_204028609.1">
    <property type="nucleotide sequence ID" value="NZ_BOOW01000029.1"/>
</dbReference>
<dbReference type="AlphaFoldDB" id="A0A919RJA4"/>
<comment type="caution">
    <text evidence="2">The sequence shown here is derived from an EMBL/GenBank/DDBJ whole genome shotgun (WGS) entry which is preliminary data.</text>
</comment>
<feature type="region of interest" description="Disordered" evidence="1">
    <location>
        <begin position="65"/>
        <end position="84"/>
    </location>
</feature>
<evidence type="ECO:0000313" key="2">
    <source>
        <dbReference type="EMBL" id="GII94302.1"/>
    </source>
</evidence>
<proteinExistence type="predicted"/>
<protein>
    <submittedName>
        <fullName evidence="2">Uncharacterized protein</fullName>
    </submittedName>
</protein>
<dbReference type="Proteomes" id="UP000606172">
    <property type="component" value="Unassembled WGS sequence"/>
</dbReference>
<name>A0A919RJA4_9ACTN</name>
<sequence length="84" mass="9839">MSGSELPPLPPMVVYRHRPAWLRGWWRTDLGVWLADIYWAESRTTGVPTSRYHIVERRVPAEEIGPIDGQDYTRVPRRHTDTAR</sequence>
<keyword evidence="3" id="KW-1185">Reference proteome</keyword>